<proteinExistence type="predicted"/>
<feature type="region of interest" description="Disordered" evidence="1">
    <location>
        <begin position="182"/>
        <end position="213"/>
    </location>
</feature>
<evidence type="ECO:0000313" key="4">
    <source>
        <dbReference type="Proteomes" id="UP000568380"/>
    </source>
</evidence>
<evidence type="ECO:0008006" key="5">
    <source>
        <dbReference type="Google" id="ProtNLM"/>
    </source>
</evidence>
<evidence type="ECO:0000256" key="2">
    <source>
        <dbReference type="SAM" id="SignalP"/>
    </source>
</evidence>
<protein>
    <recommendedName>
        <fullName evidence="5">DUF11 domain-containing protein</fullName>
    </recommendedName>
</protein>
<keyword evidence="4" id="KW-1185">Reference proteome</keyword>
<feature type="signal peptide" evidence="2">
    <location>
        <begin position="1"/>
        <end position="25"/>
    </location>
</feature>
<organism evidence="3 4">
    <name type="scientific">Nonomuraea endophytica</name>
    <dbReference type="NCBI Taxonomy" id="714136"/>
    <lineage>
        <taxon>Bacteria</taxon>
        <taxon>Bacillati</taxon>
        <taxon>Actinomycetota</taxon>
        <taxon>Actinomycetes</taxon>
        <taxon>Streptosporangiales</taxon>
        <taxon>Streptosporangiaceae</taxon>
        <taxon>Nonomuraea</taxon>
    </lineage>
</organism>
<sequence length="213" mass="23863">MRKSLSMLLGASLAVTGLTAIPAQATTNATIVPQTAREPYSNFKVSVKYSTRTKRGGKILYKIKAKNLGPHYADYFWVGGQVPKGVVPTLRWSAAKGTKCNWEGQFFWCWGRYALEVGDSEWLNFQVTLKKNTKGTAVAKLGVIAFDVPLGAENIDEEELERIGIKGWKWLKTTKTKIVWPPKRPTRGWTPPPVVKDYNPPVVHEESNKKKDT</sequence>
<keyword evidence="2" id="KW-0732">Signal</keyword>
<name>A0A7W8EDS5_9ACTN</name>
<feature type="compositionally biased region" description="Basic and acidic residues" evidence="1">
    <location>
        <begin position="203"/>
        <end position="213"/>
    </location>
</feature>
<feature type="chain" id="PRO_5030668841" description="DUF11 domain-containing protein" evidence="2">
    <location>
        <begin position="26"/>
        <end position="213"/>
    </location>
</feature>
<accession>A0A7W8EDS5</accession>
<comment type="caution">
    <text evidence="3">The sequence shown here is derived from an EMBL/GenBank/DDBJ whole genome shotgun (WGS) entry which is preliminary data.</text>
</comment>
<dbReference type="EMBL" id="JACHIN010000001">
    <property type="protein sequence ID" value="MBB5075596.1"/>
    <property type="molecule type" value="Genomic_DNA"/>
</dbReference>
<evidence type="ECO:0000313" key="3">
    <source>
        <dbReference type="EMBL" id="MBB5075596.1"/>
    </source>
</evidence>
<reference evidence="3 4" key="1">
    <citation type="submission" date="2020-08" db="EMBL/GenBank/DDBJ databases">
        <title>Genomic Encyclopedia of Type Strains, Phase IV (KMG-IV): sequencing the most valuable type-strain genomes for metagenomic binning, comparative biology and taxonomic classification.</title>
        <authorList>
            <person name="Goeker M."/>
        </authorList>
    </citation>
    <scope>NUCLEOTIDE SEQUENCE [LARGE SCALE GENOMIC DNA]</scope>
    <source>
        <strain evidence="3 4">DSM 45385</strain>
    </source>
</reference>
<dbReference type="Proteomes" id="UP000568380">
    <property type="component" value="Unassembled WGS sequence"/>
</dbReference>
<dbReference type="AlphaFoldDB" id="A0A7W8EDS5"/>
<gene>
    <name evidence="3" type="ORF">HNR40_001042</name>
</gene>
<evidence type="ECO:0000256" key="1">
    <source>
        <dbReference type="SAM" id="MobiDB-lite"/>
    </source>
</evidence>
<dbReference type="RefSeq" id="WP_184958727.1">
    <property type="nucleotide sequence ID" value="NZ_JACHIN010000001.1"/>
</dbReference>